<dbReference type="PROSITE" id="PS00584">
    <property type="entry name" value="PFKB_KINASES_2"/>
    <property type="match status" value="1"/>
</dbReference>
<dbReference type="InterPro" id="IPR013785">
    <property type="entry name" value="Aldolase_TIM"/>
</dbReference>
<comment type="caution">
    <text evidence="8">The sequence shown here is derived from an EMBL/GenBank/DDBJ whole genome shotgun (WGS) entry which is preliminary data.</text>
</comment>
<dbReference type="InterPro" id="IPR011611">
    <property type="entry name" value="PfkB_dom"/>
</dbReference>
<organism evidence="8 9">
    <name type="scientific">Parashewanella spongiae</name>
    <dbReference type="NCBI Taxonomy" id="342950"/>
    <lineage>
        <taxon>Bacteria</taxon>
        <taxon>Pseudomonadati</taxon>
        <taxon>Pseudomonadota</taxon>
        <taxon>Gammaproteobacteria</taxon>
        <taxon>Alteromonadales</taxon>
        <taxon>Shewanellaceae</taxon>
        <taxon>Parashewanella</taxon>
    </lineage>
</organism>
<gene>
    <name evidence="8" type="primary">iolC</name>
    <name evidence="8" type="ORF">D5R81_17515</name>
</gene>
<dbReference type="InterPro" id="IPR029056">
    <property type="entry name" value="Ribokinase-like"/>
</dbReference>
<keyword evidence="4 8" id="KW-0418">Kinase</keyword>
<name>A0A3A6TIA8_9GAMM</name>
<evidence type="ECO:0000313" key="9">
    <source>
        <dbReference type="Proteomes" id="UP000273022"/>
    </source>
</evidence>
<dbReference type="GO" id="GO:0047590">
    <property type="term" value="F:5-dehydro-2-deoxygluconokinase activity"/>
    <property type="evidence" value="ECO:0007669"/>
    <property type="project" value="UniProtKB-EC"/>
</dbReference>
<evidence type="ECO:0000256" key="1">
    <source>
        <dbReference type="ARBA" id="ARBA00010688"/>
    </source>
</evidence>
<evidence type="ECO:0000256" key="2">
    <source>
        <dbReference type="ARBA" id="ARBA00022679"/>
    </source>
</evidence>
<dbReference type="PANTHER" id="PTHR43085">
    <property type="entry name" value="HEXOKINASE FAMILY MEMBER"/>
    <property type="match status" value="1"/>
</dbReference>
<keyword evidence="5" id="KW-0067">ATP-binding</keyword>
<dbReference type="InterPro" id="IPR050306">
    <property type="entry name" value="PfkB_Carbo_kinase"/>
</dbReference>
<dbReference type="CDD" id="cd01166">
    <property type="entry name" value="KdgK"/>
    <property type="match status" value="1"/>
</dbReference>
<dbReference type="InterPro" id="IPR018659">
    <property type="entry name" value="DUF2090"/>
</dbReference>
<dbReference type="AlphaFoldDB" id="A0A3A6TIA8"/>
<evidence type="ECO:0000256" key="5">
    <source>
        <dbReference type="ARBA" id="ARBA00022840"/>
    </source>
</evidence>
<dbReference type="Pfam" id="PF09863">
    <property type="entry name" value="DUF2090"/>
    <property type="match status" value="1"/>
</dbReference>
<evidence type="ECO:0000259" key="6">
    <source>
        <dbReference type="Pfam" id="PF00294"/>
    </source>
</evidence>
<reference evidence="8 9" key="1">
    <citation type="submission" date="2018-09" db="EMBL/GenBank/DDBJ databases">
        <title>Phylogeny of the Shewanellaceae, and recommendation for two new genera, Pseudoshewanella and Parashewanella.</title>
        <authorList>
            <person name="Wang G."/>
        </authorList>
    </citation>
    <scope>NUCLEOTIDE SEQUENCE [LARGE SCALE GENOMIC DNA]</scope>
    <source>
        <strain evidence="8 9">KCTC 22492</strain>
    </source>
</reference>
<proteinExistence type="inferred from homology"/>
<dbReference type="Gene3D" id="2.20.150.10">
    <property type="entry name" value="putative 5-dehydro-2- deoxygluconokinase"/>
    <property type="match status" value="1"/>
</dbReference>
<dbReference type="InterPro" id="IPR030830">
    <property type="entry name" value="Myo_inos_IolC"/>
</dbReference>
<dbReference type="Gene3D" id="3.20.20.70">
    <property type="entry name" value="Aldolase class I"/>
    <property type="match status" value="1"/>
</dbReference>
<dbReference type="EC" id="2.7.1.92" evidence="8"/>
<dbReference type="PANTHER" id="PTHR43085:SF49">
    <property type="entry name" value="5-DEHYDRO-2-DEOXYGLUCONOKINASE"/>
    <property type="match status" value="1"/>
</dbReference>
<feature type="domain" description="DUF2090" evidence="7">
    <location>
        <begin position="326"/>
        <end position="634"/>
    </location>
</feature>
<keyword evidence="2 8" id="KW-0808">Transferase</keyword>
<sequence>MKQQKSLDVICLGRAAVDLYGQQIGSRLEDMSSFAKYLGGSSGNIAAGTGRLGLKSAMLTRVGDEHMGRFVREELANNSVDVSHVVTDKERLTGLVILGVKDQDTFPLIFYRKDCADMAISCDDFDYDYIAQSQSLLITGTHLSQPQSYEACQQAIKYIKRSGGKFVLDIDYRPVLWGLSSLGDGETRFVSDENVSKHLQTVLPDCDLIVGTEEEIHIAGGSENTITALNNIRKLSDATILLKLGVEGCTVLDADIPASESGFEVFGGFKVEVLNVLGAGDAFLSGFLRGWLRNESHKTSCAYANACGALVVSRHGCTPASPSEEELFHFISEYTNINDVANDPTLNYLHRVTTRTPKNSEDLCILAFDHRKQFYDMAIEVGADPKRINKMKSLLTQAVEKVQREQNLANKVGVLIDDTYGQDALNQATGQGWWIGRPVELPSSRPIELEGGRDISARLQTWPIEHIVKCLVFYHPDDSTELQVAQERQITELYQACCNSGHELLLEIIPPHDMDKDDSTVVTVMERFYNLGVYPDWWKLPSPTDTAWKSIDDLIKSRAPHCKGVLLLGLDAPLEVLQQTFAASAKFDICKGFAVGRTITSQPCKQWLANEINDEQMVEQVSQNYISLIEIWQSR</sequence>
<evidence type="ECO:0000313" key="8">
    <source>
        <dbReference type="EMBL" id="RJY06662.1"/>
    </source>
</evidence>
<dbReference type="RefSeq" id="WP_121854908.1">
    <property type="nucleotide sequence ID" value="NZ_CP037952.1"/>
</dbReference>
<dbReference type="Proteomes" id="UP000273022">
    <property type="component" value="Unassembled WGS sequence"/>
</dbReference>
<keyword evidence="3" id="KW-0547">Nucleotide-binding</keyword>
<accession>A0A3A6TIA8</accession>
<dbReference type="Pfam" id="PF00294">
    <property type="entry name" value="PfkB"/>
    <property type="match status" value="1"/>
</dbReference>
<comment type="similarity">
    <text evidence="1">Belongs to the carbohydrate kinase PfkB family.</text>
</comment>
<dbReference type="InterPro" id="IPR002173">
    <property type="entry name" value="Carboh/pur_kinase_PfkB_CS"/>
</dbReference>
<evidence type="ECO:0000256" key="4">
    <source>
        <dbReference type="ARBA" id="ARBA00022777"/>
    </source>
</evidence>
<evidence type="ECO:0000256" key="3">
    <source>
        <dbReference type="ARBA" id="ARBA00022741"/>
    </source>
</evidence>
<feature type="domain" description="Carbohydrate kinase PfkB" evidence="6">
    <location>
        <begin position="8"/>
        <end position="322"/>
    </location>
</feature>
<dbReference type="Gene3D" id="3.40.1190.20">
    <property type="match status" value="1"/>
</dbReference>
<dbReference type="GO" id="GO:0005524">
    <property type="term" value="F:ATP binding"/>
    <property type="evidence" value="ECO:0007669"/>
    <property type="project" value="UniProtKB-KW"/>
</dbReference>
<dbReference type="SUPFAM" id="SSF53613">
    <property type="entry name" value="Ribokinase-like"/>
    <property type="match status" value="1"/>
</dbReference>
<dbReference type="EMBL" id="QYYH01000157">
    <property type="protein sequence ID" value="RJY06662.1"/>
    <property type="molecule type" value="Genomic_DNA"/>
</dbReference>
<evidence type="ECO:0000259" key="7">
    <source>
        <dbReference type="Pfam" id="PF09863"/>
    </source>
</evidence>
<dbReference type="NCBIfam" id="TIGR04382">
    <property type="entry name" value="myo_inos_iolC_N"/>
    <property type="match status" value="1"/>
</dbReference>
<dbReference type="OrthoDB" id="9792663at2"/>
<dbReference type="InterPro" id="IPR023314">
    <property type="entry name" value="Myo_inos_IolC-like_sf"/>
</dbReference>
<protein>
    <submittedName>
        <fullName evidence="8">5-dehydro-2-deoxygluconokinase</fullName>
        <ecNumber evidence="8">2.7.1.92</ecNumber>
    </submittedName>
</protein>
<keyword evidence="9" id="KW-1185">Reference proteome</keyword>